<evidence type="ECO:0000313" key="4">
    <source>
        <dbReference type="EMBL" id="PDQ34515.1"/>
    </source>
</evidence>
<evidence type="ECO:0000313" key="5">
    <source>
        <dbReference type="Proteomes" id="UP000219994"/>
    </source>
</evidence>
<dbReference type="SUPFAM" id="SSF52540">
    <property type="entry name" value="P-loop containing nucleoside triphosphate hydrolases"/>
    <property type="match status" value="1"/>
</dbReference>
<accession>A0A2A6FNR7</accession>
<keyword evidence="2" id="KW-0067">ATP-binding</keyword>
<dbReference type="PANTHER" id="PTHR43158:SF2">
    <property type="entry name" value="SKFA PEPTIDE EXPORT ATP-BINDING PROTEIN SKFE"/>
    <property type="match status" value="1"/>
</dbReference>
<dbReference type="EMBL" id="NAEP01000051">
    <property type="protein sequence ID" value="PDQ34515.1"/>
    <property type="molecule type" value="Genomic_DNA"/>
</dbReference>
<dbReference type="SMART" id="SM00382">
    <property type="entry name" value="AAA"/>
    <property type="match status" value="1"/>
</dbReference>
<feature type="domain" description="ABC transporter" evidence="3">
    <location>
        <begin position="2"/>
        <end position="217"/>
    </location>
</feature>
<protein>
    <recommendedName>
        <fullName evidence="3">ABC transporter domain-containing protein</fullName>
    </recommendedName>
</protein>
<evidence type="ECO:0000256" key="2">
    <source>
        <dbReference type="ARBA" id="ARBA00022840"/>
    </source>
</evidence>
<gene>
    <name evidence="4" type="ORF">B5766_10715</name>
</gene>
<reference evidence="5" key="1">
    <citation type="submission" date="2017-03" db="EMBL/GenBank/DDBJ databases">
        <authorList>
            <person name="Lund M.B."/>
        </authorList>
    </citation>
    <scope>NUCLEOTIDE SEQUENCE [LARGE SCALE GENOMIC DNA]</scope>
</reference>
<evidence type="ECO:0000256" key="1">
    <source>
        <dbReference type="ARBA" id="ARBA00022741"/>
    </source>
</evidence>
<sequence length="217" mass="23521">MSQFVIVDRAHVEMNGVVLLSEVSFVLGAGRALAVTGANGSGKTTLLRVLASTVRPSGGSVLISDAVPDDKSPVFRKQVAALLGLPPFARNLTLREHMTLVATSWGYPLTVALERADEGLERFRIDRYGQRFPHELSSGQTQLFALALTLIRPMQLLLLDEPEQRLDVDRLGLVGGILRALVESGTTIIMASHNEELVHTVTDARLNLVEGGNVYRG</sequence>
<dbReference type="GO" id="GO:0005524">
    <property type="term" value="F:ATP binding"/>
    <property type="evidence" value="ECO:0007669"/>
    <property type="project" value="UniProtKB-KW"/>
</dbReference>
<evidence type="ECO:0000259" key="3">
    <source>
        <dbReference type="PROSITE" id="PS50893"/>
    </source>
</evidence>
<dbReference type="AlphaFoldDB" id="A0A2A6FNR7"/>
<dbReference type="GO" id="GO:0016887">
    <property type="term" value="F:ATP hydrolysis activity"/>
    <property type="evidence" value="ECO:0007669"/>
    <property type="project" value="InterPro"/>
</dbReference>
<name>A0A2A6FNR7_9MICO</name>
<dbReference type="InterPro" id="IPR003439">
    <property type="entry name" value="ABC_transporter-like_ATP-bd"/>
</dbReference>
<keyword evidence="1" id="KW-0547">Nucleotide-binding</keyword>
<dbReference type="Gene3D" id="3.40.50.300">
    <property type="entry name" value="P-loop containing nucleotide triphosphate hydrolases"/>
    <property type="match status" value="1"/>
</dbReference>
<dbReference type="Proteomes" id="UP000219994">
    <property type="component" value="Unassembled WGS sequence"/>
</dbReference>
<dbReference type="Pfam" id="PF00005">
    <property type="entry name" value="ABC_tran"/>
    <property type="match status" value="1"/>
</dbReference>
<dbReference type="PROSITE" id="PS50893">
    <property type="entry name" value="ABC_TRANSPORTER_2"/>
    <property type="match status" value="1"/>
</dbReference>
<proteinExistence type="predicted"/>
<dbReference type="PANTHER" id="PTHR43158">
    <property type="entry name" value="SKFA PEPTIDE EXPORT ATP-BINDING PROTEIN SKFE"/>
    <property type="match status" value="1"/>
</dbReference>
<dbReference type="InterPro" id="IPR003593">
    <property type="entry name" value="AAA+_ATPase"/>
</dbReference>
<comment type="caution">
    <text evidence="4">The sequence shown here is derived from an EMBL/GenBank/DDBJ whole genome shotgun (WGS) entry which is preliminary data.</text>
</comment>
<organism evidence="4 5">
    <name type="scientific">Candidatus Lumbricidiphila eiseniae</name>
    <dbReference type="NCBI Taxonomy" id="1969409"/>
    <lineage>
        <taxon>Bacteria</taxon>
        <taxon>Bacillati</taxon>
        <taxon>Actinomycetota</taxon>
        <taxon>Actinomycetes</taxon>
        <taxon>Micrococcales</taxon>
        <taxon>Microbacteriaceae</taxon>
        <taxon>Candidatus Lumbricidiphila</taxon>
    </lineage>
</organism>
<dbReference type="InterPro" id="IPR027417">
    <property type="entry name" value="P-loop_NTPase"/>
</dbReference>